<sequence>MGEIILPRRMFLWCMAVIYLAAFVSLYVQIPGLYGNEGLLPARWQLRYSGKPLLDQLLSSPTLLWLGPRLGLDTHTAMELLCLIGAVLSLAATLVEGLRDSIVFFCLWALYISIYQVGQVFLYFQWDNLLLETGFLCILVAPLTLIRGSRGVREHDRVTFWLIRWLLFRLMFASGVVKLTSRCPTWWGLTALTYHYETQCIPTPLAWFAHQLPVWWQKLSVVGTFVVEIAVPFLFFSPLRRLRLGAFYLQVLLQVLIILSGNYNFFNLLTLALCLSLLDDQHVYFWLRKAYKTSDQNNNSKLWPRLCYLLELSVWALMIHGTIILFDLQPTKDGITSRTAFTYHHFNQFLKTVTIPSVWIGVLSLTWEMVRSMFRCACVSGFLKRFWGTVQWTLLAAASASMFAVSLVPFTYIEYDSHARLWPGVRQAYESVDRYQLVNSYGLFRRMTGVGGRPEVVIEGSYDGVEWTEIEFMYKPGNLSASPPVVTPHQPRLDWQMWFAALGPHTQAPWFTSLMYKLLQGKRDVIELIQTDVSQYPFHRQPPAYLRAHRYRYWFTEPKADGSYPQRWWRRVYDEEFYPIVHLGNAFLENMLTQYGLKDKSPPRRLSNTAVAQAVRWVRSQVRGVPPPTLIWTLIACSATFCLFRGLQGRNKGTGKNSLAPDADAIVGDHTKNMSDSCEKSDEPQAEEEEEEEEEEKHNGANSEDEAEGNESEEKDTVSDEDQEEEEEEMEKEDIPEKKKF</sequence>
<feature type="transmembrane region" description="Helical" evidence="8">
    <location>
        <begin position="346"/>
        <end position="365"/>
    </location>
</feature>
<dbReference type="GO" id="GO:0005789">
    <property type="term" value="C:endoplasmic reticulum membrane"/>
    <property type="evidence" value="ECO:0007669"/>
    <property type="project" value="UniProtKB-SubCell"/>
</dbReference>
<dbReference type="Proteomes" id="UP000257200">
    <property type="component" value="Unplaced"/>
</dbReference>
<dbReference type="GeneTree" id="ENSGT00530000063702"/>
<accession>A0A3Q1GMF5</accession>
<evidence type="ECO:0000256" key="2">
    <source>
        <dbReference type="ARBA" id="ARBA00005512"/>
    </source>
</evidence>
<dbReference type="InParanoid" id="A0A3Q1GMF5"/>
<feature type="transmembrane region" description="Helical" evidence="8">
    <location>
        <begin position="265"/>
        <end position="287"/>
    </location>
</feature>
<feature type="transmembrane region" description="Helical" evidence="8">
    <location>
        <begin position="215"/>
        <end position="235"/>
    </location>
</feature>
<comment type="function">
    <text evidence="8">Involved in the maturation of specific proteins in the endoplasmic reticulum.</text>
</comment>
<dbReference type="Pfam" id="PF25179">
    <property type="entry name" value="LMF1_C"/>
    <property type="match status" value="1"/>
</dbReference>
<dbReference type="InterPro" id="IPR057433">
    <property type="entry name" value="LMF1/2_C"/>
</dbReference>
<evidence type="ECO:0000256" key="4">
    <source>
        <dbReference type="ARBA" id="ARBA00022824"/>
    </source>
</evidence>
<keyword evidence="13" id="KW-1185">Reference proteome</keyword>
<evidence type="ECO:0000256" key="9">
    <source>
        <dbReference type="SAM" id="MobiDB-lite"/>
    </source>
</evidence>
<feature type="region of interest" description="Disordered" evidence="9">
    <location>
        <begin position="652"/>
        <end position="741"/>
    </location>
</feature>
<dbReference type="InterPro" id="IPR057434">
    <property type="entry name" value="LMF1/2_N"/>
</dbReference>
<dbReference type="GO" id="GO:0051604">
    <property type="term" value="P:protein maturation"/>
    <property type="evidence" value="ECO:0007669"/>
    <property type="project" value="InterPro"/>
</dbReference>
<evidence type="ECO:0000256" key="7">
    <source>
        <dbReference type="ARBA" id="ARBA00023180"/>
    </source>
</evidence>
<dbReference type="PANTHER" id="PTHR14463:SF5">
    <property type="entry name" value="LIPASE MATURATION FACTOR 2"/>
    <property type="match status" value="1"/>
</dbReference>
<feature type="transmembrane region" description="Helical" evidence="8">
    <location>
        <begin position="12"/>
        <end position="30"/>
    </location>
</feature>
<feature type="transmembrane region" description="Helical" evidence="8">
    <location>
        <begin position="76"/>
        <end position="95"/>
    </location>
</feature>
<dbReference type="STRING" id="80966.ENSAPOP00000028582"/>
<keyword evidence="5 8" id="KW-1133">Transmembrane helix</keyword>
<evidence type="ECO:0000259" key="10">
    <source>
        <dbReference type="Pfam" id="PF06762"/>
    </source>
</evidence>
<evidence type="ECO:0000256" key="5">
    <source>
        <dbReference type="ARBA" id="ARBA00022989"/>
    </source>
</evidence>
<reference evidence="12" key="2">
    <citation type="submission" date="2025-09" db="UniProtKB">
        <authorList>
            <consortium name="Ensembl"/>
        </authorList>
    </citation>
    <scope>IDENTIFICATION</scope>
</reference>
<evidence type="ECO:0000313" key="12">
    <source>
        <dbReference type="Ensembl" id="ENSAPOP00000028582.1"/>
    </source>
</evidence>
<dbReference type="InterPro" id="IPR009613">
    <property type="entry name" value="LMF"/>
</dbReference>
<evidence type="ECO:0000256" key="1">
    <source>
        <dbReference type="ARBA" id="ARBA00004477"/>
    </source>
</evidence>
<comment type="subcellular location">
    <subcellularLocation>
        <location evidence="1 8">Endoplasmic reticulum membrane</location>
        <topology evidence="1 8">Multi-pass membrane protein</topology>
    </subcellularLocation>
</comment>
<dbReference type="PANTHER" id="PTHR14463">
    <property type="entry name" value="LIPASE MATURATION FACTOR"/>
    <property type="match status" value="1"/>
</dbReference>
<feature type="compositionally biased region" description="Basic and acidic residues" evidence="9">
    <location>
        <begin position="667"/>
        <end position="683"/>
    </location>
</feature>
<dbReference type="Pfam" id="PF06762">
    <property type="entry name" value="LMF1"/>
    <property type="match status" value="1"/>
</dbReference>
<dbReference type="AlphaFoldDB" id="A0A3Q1GMF5"/>
<dbReference type="FunCoup" id="A0A3Q1GMF5">
    <property type="interactions" value="407"/>
</dbReference>
<evidence type="ECO:0000259" key="11">
    <source>
        <dbReference type="Pfam" id="PF25179"/>
    </source>
</evidence>
<dbReference type="Ensembl" id="ENSAPOT00000018880.1">
    <property type="protein sequence ID" value="ENSAPOP00000028582.1"/>
    <property type="gene ID" value="ENSAPOG00000013873.1"/>
</dbReference>
<keyword evidence="7" id="KW-0325">Glycoprotein</keyword>
<feature type="compositionally biased region" description="Acidic residues" evidence="9">
    <location>
        <begin position="703"/>
        <end position="732"/>
    </location>
</feature>
<name>A0A3Q1GMF5_9TELE</name>
<proteinExistence type="inferred from homology"/>
<feature type="transmembrane region" description="Helical" evidence="8">
    <location>
        <begin position="158"/>
        <end position="177"/>
    </location>
</feature>
<feature type="transmembrane region" description="Helical" evidence="8">
    <location>
        <begin position="129"/>
        <end position="146"/>
    </location>
</feature>
<feature type="domain" description="Lipase maturation factor 1/2 C-terminal" evidence="11">
    <location>
        <begin position="437"/>
        <end position="579"/>
    </location>
</feature>
<evidence type="ECO:0000256" key="6">
    <source>
        <dbReference type="ARBA" id="ARBA00023136"/>
    </source>
</evidence>
<feature type="compositionally biased region" description="Acidic residues" evidence="9">
    <location>
        <begin position="684"/>
        <end position="695"/>
    </location>
</feature>
<comment type="similarity">
    <text evidence="2 8">Belongs to the lipase maturation factor family.</text>
</comment>
<keyword evidence="4 8" id="KW-0256">Endoplasmic reticulum</keyword>
<feature type="transmembrane region" description="Helical" evidence="8">
    <location>
        <begin position="308"/>
        <end position="326"/>
    </location>
</feature>
<evidence type="ECO:0000256" key="3">
    <source>
        <dbReference type="ARBA" id="ARBA00022692"/>
    </source>
</evidence>
<keyword evidence="3 8" id="KW-0812">Transmembrane</keyword>
<reference evidence="12" key="1">
    <citation type="submission" date="2025-08" db="UniProtKB">
        <authorList>
            <consortium name="Ensembl"/>
        </authorList>
    </citation>
    <scope>IDENTIFICATION</scope>
</reference>
<feature type="transmembrane region" description="Helical" evidence="8">
    <location>
        <begin position="102"/>
        <end position="123"/>
    </location>
</feature>
<protein>
    <recommendedName>
        <fullName evidence="8">Lipase maturation factor</fullName>
    </recommendedName>
</protein>
<keyword evidence="6 8" id="KW-0472">Membrane</keyword>
<evidence type="ECO:0000313" key="13">
    <source>
        <dbReference type="Proteomes" id="UP000257200"/>
    </source>
</evidence>
<feature type="domain" description="Lipase maturation factor 1/2 N-terminal" evidence="10">
    <location>
        <begin position="123"/>
        <end position="284"/>
    </location>
</feature>
<feature type="transmembrane region" description="Helical" evidence="8">
    <location>
        <begin position="392"/>
        <end position="413"/>
    </location>
</feature>
<evidence type="ECO:0000256" key="8">
    <source>
        <dbReference type="RuleBase" id="RU361229"/>
    </source>
</evidence>
<organism evidence="12 13">
    <name type="scientific">Acanthochromis polyacanthus</name>
    <name type="common">spiny chromis</name>
    <dbReference type="NCBI Taxonomy" id="80966"/>
    <lineage>
        <taxon>Eukaryota</taxon>
        <taxon>Metazoa</taxon>
        <taxon>Chordata</taxon>
        <taxon>Craniata</taxon>
        <taxon>Vertebrata</taxon>
        <taxon>Euteleostomi</taxon>
        <taxon>Actinopterygii</taxon>
        <taxon>Neopterygii</taxon>
        <taxon>Teleostei</taxon>
        <taxon>Neoteleostei</taxon>
        <taxon>Acanthomorphata</taxon>
        <taxon>Ovalentaria</taxon>
        <taxon>Pomacentridae</taxon>
        <taxon>Acanthochromis</taxon>
    </lineage>
</organism>
<feature type="transmembrane region" description="Helical" evidence="8">
    <location>
        <begin position="242"/>
        <end position="259"/>
    </location>
</feature>